<dbReference type="PANTHER" id="PTHR34075:SF5">
    <property type="entry name" value="BLR3430 PROTEIN"/>
    <property type="match status" value="1"/>
</dbReference>
<name>A0ABN1TUT6_9ACTN</name>
<reference evidence="2 3" key="1">
    <citation type="journal article" date="2019" name="Int. J. Syst. Evol. Microbiol.">
        <title>The Global Catalogue of Microorganisms (GCM) 10K type strain sequencing project: providing services to taxonomists for standard genome sequencing and annotation.</title>
        <authorList>
            <consortium name="The Broad Institute Genomics Platform"/>
            <consortium name="The Broad Institute Genome Sequencing Center for Infectious Disease"/>
            <person name="Wu L."/>
            <person name="Ma J."/>
        </authorList>
    </citation>
    <scope>NUCLEOTIDE SEQUENCE [LARGE SCALE GENOMIC DNA]</scope>
    <source>
        <strain evidence="2 3">JCM 13008</strain>
    </source>
</reference>
<evidence type="ECO:0000313" key="3">
    <source>
        <dbReference type="Proteomes" id="UP001501581"/>
    </source>
</evidence>
<comment type="caution">
    <text evidence="2">The sequence shown here is derived from an EMBL/GenBank/DDBJ whole genome shotgun (WGS) entry which is preliminary data.</text>
</comment>
<gene>
    <name evidence="2" type="ORF">GCM10009668_23550</name>
</gene>
<evidence type="ECO:0000259" key="1">
    <source>
        <dbReference type="Pfam" id="PF01796"/>
    </source>
</evidence>
<dbReference type="Pfam" id="PF01796">
    <property type="entry name" value="OB_ChsH2_C"/>
    <property type="match status" value="1"/>
</dbReference>
<protein>
    <submittedName>
        <fullName evidence="2">OB-fold domain-containing protein</fullName>
    </submittedName>
</protein>
<sequence length="131" mass="14017">MALAPVVRDDFSAPFFDGTAAGRLMLRFSPSSGEWSEPAARFCSVTQADDLEWRESSGRGTLVTWTIKPGRTKDDVTTPDVVIGIVELEEGPWLSLWLPEADPSSLAEGAAVTVGFVQPEGSEHLPVASLA</sequence>
<dbReference type="PANTHER" id="PTHR34075">
    <property type="entry name" value="BLR3430 PROTEIN"/>
    <property type="match status" value="1"/>
</dbReference>
<dbReference type="RefSeq" id="WP_343994598.1">
    <property type="nucleotide sequence ID" value="NZ_BAAALG010000009.1"/>
</dbReference>
<accession>A0ABN1TUT6</accession>
<dbReference type="InterPro" id="IPR012340">
    <property type="entry name" value="NA-bd_OB-fold"/>
</dbReference>
<proteinExistence type="predicted"/>
<dbReference type="Proteomes" id="UP001501581">
    <property type="component" value="Unassembled WGS sequence"/>
</dbReference>
<organism evidence="2 3">
    <name type="scientific">Nocardioides dubius</name>
    <dbReference type="NCBI Taxonomy" id="317019"/>
    <lineage>
        <taxon>Bacteria</taxon>
        <taxon>Bacillati</taxon>
        <taxon>Actinomycetota</taxon>
        <taxon>Actinomycetes</taxon>
        <taxon>Propionibacteriales</taxon>
        <taxon>Nocardioidaceae</taxon>
        <taxon>Nocardioides</taxon>
    </lineage>
</organism>
<dbReference type="InterPro" id="IPR002878">
    <property type="entry name" value="ChsH2_C"/>
</dbReference>
<feature type="domain" description="ChsH2 C-terminal OB-fold" evidence="1">
    <location>
        <begin position="53"/>
        <end position="116"/>
    </location>
</feature>
<dbReference type="EMBL" id="BAAALG010000009">
    <property type="protein sequence ID" value="GAA1103839.1"/>
    <property type="molecule type" value="Genomic_DNA"/>
</dbReference>
<dbReference type="InterPro" id="IPR052513">
    <property type="entry name" value="Thioester_dehydratase-like"/>
</dbReference>
<dbReference type="SUPFAM" id="SSF50249">
    <property type="entry name" value="Nucleic acid-binding proteins"/>
    <property type="match status" value="1"/>
</dbReference>
<evidence type="ECO:0000313" key="2">
    <source>
        <dbReference type="EMBL" id="GAA1103839.1"/>
    </source>
</evidence>
<keyword evidence="3" id="KW-1185">Reference proteome</keyword>